<organism evidence="2 3">
    <name type="scientific">Chitinophaga solisilvae</name>
    <dbReference type="NCBI Taxonomy" id="1233460"/>
    <lineage>
        <taxon>Bacteria</taxon>
        <taxon>Pseudomonadati</taxon>
        <taxon>Bacteroidota</taxon>
        <taxon>Chitinophagia</taxon>
        <taxon>Chitinophagales</taxon>
        <taxon>Chitinophagaceae</taxon>
        <taxon>Chitinophaga</taxon>
    </lineage>
</organism>
<reference evidence="2" key="1">
    <citation type="submission" date="2020-05" db="EMBL/GenBank/DDBJ databases">
        <title>Chitinophaga laudate sp. nov., isolated from a tropical peat swamp.</title>
        <authorList>
            <person name="Goh C.B.S."/>
            <person name="Lee M.S."/>
            <person name="Parimannan S."/>
            <person name="Pasbakhsh P."/>
            <person name="Yule C.M."/>
            <person name="Rajandas H."/>
            <person name="Loke S."/>
            <person name="Croft L."/>
            <person name="Tan J.B.L."/>
        </authorList>
    </citation>
    <scope>NUCLEOTIDE SEQUENCE</scope>
    <source>
        <strain evidence="2">Mgbs1</strain>
    </source>
</reference>
<dbReference type="EMBL" id="RIAR02000001">
    <property type="protein sequence ID" value="NSL88818.1"/>
    <property type="molecule type" value="Genomic_DNA"/>
</dbReference>
<dbReference type="AlphaFoldDB" id="A0A9Q5D8L9"/>
<sequence length="81" mass="8225">MKMRLLSLGGAAIALTIVISALTFRVEKSTASTMSGINVAALNAAAFGECTGPRPQNGNCESSNTNKCSDLSGCNSGGTER</sequence>
<feature type="region of interest" description="Disordered" evidence="1">
    <location>
        <begin position="58"/>
        <end position="81"/>
    </location>
</feature>
<name>A0A9Q5D8L9_9BACT</name>
<evidence type="ECO:0000256" key="1">
    <source>
        <dbReference type="SAM" id="MobiDB-lite"/>
    </source>
</evidence>
<proteinExistence type="predicted"/>
<accession>A0A9Q5D8L9</accession>
<protein>
    <submittedName>
        <fullName evidence="2">Uncharacterized protein</fullName>
    </submittedName>
</protein>
<evidence type="ECO:0000313" key="2">
    <source>
        <dbReference type="EMBL" id="NSL88818.1"/>
    </source>
</evidence>
<gene>
    <name evidence="2" type="ORF">ECE50_018390</name>
</gene>
<comment type="caution">
    <text evidence="2">The sequence shown here is derived from an EMBL/GenBank/DDBJ whole genome shotgun (WGS) entry which is preliminary data.</text>
</comment>
<dbReference type="RefSeq" id="WP_127040814.1">
    <property type="nucleotide sequence ID" value="NZ_JAABOK010000012.1"/>
</dbReference>
<evidence type="ECO:0000313" key="3">
    <source>
        <dbReference type="Proteomes" id="UP000281028"/>
    </source>
</evidence>
<keyword evidence="3" id="KW-1185">Reference proteome</keyword>
<dbReference type="Proteomes" id="UP000281028">
    <property type="component" value="Unassembled WGS sequence"/>
</dbReference>